<sequence length="277" mass="31647">MTIEMINSLSDTNSAGVRWQIEQVRLGLSSALWFATPHEDAVYLVKKLGINPKKVYDIYAQSYLSDSDDTKGIWWTNLLVPSDAQFVINTDWTKNIMQQGRELASLRWFSDAQRIVQAVIWKDLAGKIDYKDIYRRDGKLFAKQYFSSGELLVSDFYFGQQAVQVQDFYFNKKRNLVYAGGESFSTAEAYLKAGLRLSSATPINITQLDREVDLVPPHTTLTLIAGVLDDQGQIAKKLVDILQDDTHAIDYVQVTQTDFEFLQRNQLPTKKLHIKTF</sequence>
<dbReference type="AlphaFoldDB" id="A0AAE6IIH0"/>
<dbReference type="Proteomes" id="UP000321332">
    <property type="component" value="Chromosome"/>
</dbReference>
<name>A0AAE6IIH0_LEUCA</name>
<accession>A0AAE6IIH0</accession>
<evidence type="ECO:0000313" key="1">
    <source>
        <dbReference type="EMBL" id="QEA33384.1"/>
    </source>
</evidence>
<evidence type="ECO:0000313" key="2">
    <source>
        <dbReference type="Proteomes" id="UP000321332"/>
    </source>
</evidence>
<dbReference type="EMBL" id="CP042374">
    <property type="protein sequence ID" value="QEA33384.1"/>
    <property type="molecule type" value="Genomic_DNA"/>
</dbReference>
<reference evidence="1 2" key="1">
    <citation type="submission" date="2019-06" db="EMBL/GenBank/DDBJ databases">
        <title>Genome analyses of bacteria isolated from kimchi.</title>
        <authorList>
            <person name="Lee S."/>
            <person name="Ahn S."/>
            <person name="Roh S."/>
        </authorList>
    </citation>
    <scope>NUCLEOTIDE SEQUENCE [LARGE SCALE GENOMIC DNA]</scope>
    <source>
        <strain evidence="1 2">CBA3620</strain>
    </source>
</reference>
<dbReference type="RefSeq" id="WP_014973673.1">
    <property type="nucleotide sequence ID" value="NZ_BPKR01000015.1"/>
</dbReference>
<proteinExistence type="predicted"/>
<dbReference type="OMA" id="FENHRNF"/>
<gene>
    <name evidence="1" type="ORF">FGL89_04165</name>
</gene>
<dbReference type="GeneID" id="61186929"/>
<organism evidence="1 2">
    <name type="scientific">Leuconostoc carnosum</name>
    <dbReference type="NCBI Taxonomy" id="1252"/>
    <lineage>
        <taxon>Bacteria</taxon>
        <taxon>Bacillati</taxon>
        <taxon>Bacillota</taxon>
        <taxon>Bacilli</taxon>
        <taxon>Lactobacillales</taxon>
        <taxon>Lactobacillaceae</taxon>
        <taxon>Leuconostoc</taxon>
    </lineage>
</organism>
<protein>
    <submittedName>
        <fullName evidence="1">Glycosyltransferase</fullName>
    </submittedName>
</protein>